<evidence type="ECO:0000313" key="1">
    <source>
        <dbReference type="EMBL" id="KMV17526.1"/>
    </source>
</evidence>
<protein>
    <submittedName>
        <fullName evidence="1">Uncharacterized protein</fullName>
    </submittedName>
</protein>
<dbReference type="RefSeq" id="WP_048895872.1">
    <property type="nucleotide sequence ID" value="NZ_LFOD01000012.1"/>
</dbReference>
<accession>A0A0J8U7Y9</accession>
<gene>
    <name evidence="1" type="ORF">ACT17_14605</name>
</gene>
<dbReference type="PATRIC" id="fig|451644.5.peg.3016"/>
<organism evidence="1 2">
    <name type="scientific">Mycolicibacterium conceptionense</name>
    <dbReference type="NCBI Taxonomy" id="451644"/>
    <lineage>
        <taxon>Bacteria</taxon>
        <taxon>Bacillati</taxon>
        <taxon>Actinomycetota</taxon>
        <taxon>Actinomycetes</taxon>
        <taxon>Mycobacteriales</taxon>
        <taxon>Mycobacteriaceae</taxon>
        <taxon>Mycolicibacterium</taxon>
    </lineage>
</organism>
<reference evidence="1 2" key="1">
    <citation type="submission" date="2015-06" db="EMBL/GenBank/DDBJ databases">
        <title>Genome sequence of Mycobacterium conceptionense strain MLE.</title>
        <authorList>
            <person name="Greninger A.L."/>
            <person name="Cunningham G."/>
            <person name="Chiu C.Y."/>
            <person name="Miller S."/>
        </authorList>
    </citation>
    <scope>NUCLEOTIDE SEQUENCE [LARGE SCALE GENOMIC DNA]</scope>
    <source>
        <strain evidence="1 2">MLE</strain>
    </source>
</reference>
<proteinExistence type="predicted"/>
<dbReference type="AlphaFoldDB" id="A0A0J8U7Y9"/>
<evidence type="ECO:0000313" key="2">
    <source>
        <dbReference type="Proteomes" id="UP000037594"/>
    </source>
</evidence>
<sequence>MRVPDPLHETDCAEEGTQYWIAFTDTDFDAANSIEDIPERIGTRYSGTGWLVVSPDRTFFQDGFSDDEILILDRVGPNDL</sequence>
<dbReference type="Proteomes" id="UP000037594">
    <property type="component" value="Unassembled WGS sequence"/>
</dbReference>
<dbReference type="EMBL" id="LFOD01000012">
    <property type="protein sequence ID" value="KMV17526.1"/>
    <property type="molecule type" value="Genomic_DNA"/>
</dbReference>
<name>A0A0J8U7Y9_9MYCO</name>
<comment type="caution">
    <text evidence="1">The sequence shown here is derived from an EMBL/GenBank/DDBJ whole genome shotgun (WGS) entry which is preliminary data.</text>
</comment>